<dbReference type="Proteomes" id="UP000289166">
    <property type="component" value="Unassembled WGS sequence"/>
</dbReference>
<dbReference type="EMBL" id="RLII01000025">
    <property type="protein sequence ID" value="RXE58091.1"/>
    <property type="molecule type" value="Genomic_DNA"/>
</dbReference>
<evidence type="ECO:0000313" key="2">
    <source>
        <dbReference type="Proteomes" id="UP000289166"/>
    </source>
</evidence>
<proteinExistence type="predicted"/>
<protein>
    <submittedName>
        <fullName evidence="1">Uncharacterized protein</fullName>
    </submittedName>
</protein>
<dbReference type="InterPro" id="IPR046644">
    <property type="entry name" value="DUF6756"/>
</dbReference>
<dbReference type="AlphaFoldDB" id="A0A4Q0I1S1"/>
<keyword evidence="2" id="KW-1185">Reference proteome</keyword>
<gene>
    <name evidence="1" type="ORF">EFD62_14230</name>
</gene>
<sequence length="152" mass="17482">MWNIQEQILSAASSLNINIEKVEAIEVERMISKVIDKFAGGSKSMPLWEYLKDDLSVNSKDAWLWLGELIGDVETIMFFNPTDEKEAFCFNKGDDVVSVLGETYGFEFYLTNRDLEYLICFNHHDVLIVCGNAIEKLKNINYENIIHSYKGK</sequence>
<organism evidence="1 2">
    <name type="scientific">Acetivibrio mesophilus</name>
    <dbReference type="NCBI Taxonomy" id="2487273"/>
    <lineage>
        <taxon>Bacteria</taxon>
        <taxon>Bacillati</taxon>
        <taxon>Bacillota</taxon>
        <taxon>Clostridia</taxon>
        <taxon>Eubacteriales</taxon>
        <taxon>Oscillospiraceae</taxon>
        <taxon>Acetivibrio</taxon>
    </lineage>
</organism>
<accession>A0A4Q0I1S1</accession>
<name>A0A4Q0I1S1_9FIRM</name>
<dbReference type="Pfam" id="PF20541">
    <property type="entry name" value="DUF6756"/>
    <property type="match status" value="1"/>
</dbReference>
<dbReference type="OrthoDB" id="2678776at2"/>
<comment type="caution">
    <text evidence="1">The sequence shown here is derived from an EMBL/GenBank/DDBJ whole genome shotgun (WGS) entry which is preliminary data.</text>
</comment>
<reference evidence="2" key="1">
    <citation type="submission" date="2018-11" db="EMBL/GenBank/DDBJ databases">
        <title>Genome sequencing of a novel mesophilic and cellulolytic organism within the genus Hungateiclostridium.</title>
        <authorList>
            <person name="Rettenmaier R."/>
            <person name="Liebl W."/>
            <person name="Zverlov V."/>
        </authorList>
    </citation>
    <scope>NUCLEOTIDE SEQUENCE [LARGE SCALE GENOMIC DNA]</scope>
    <source>
        <strain evidence="2">N2K1</strain>
    </source>
</reference>
<dbReference type="RefSeq" id="WP_128706325.1">
    <property type="nucleotide sequence ID" value="NZ_RLII01000025.1"/>
</dbReference>
<evidence type="ECO:0000313" key="1">
    <source>
        <dbReference type="EMBL" id="RXE58091.1"/>
    </source>
</evidence>